<evidence type="ECO:0000313" key="2">
    <source>
        <dbReference type="Proteomes" id="UP000198937"/>
    </source>
</evidence>
<sequence>MNMHSVPPTGPRGPIPAPHRRHSWWRRLLEVLGLIVEPPRPPVPPAPVTPTSTVYRLHAPEPILVPAKGDAFDFRLRVMYVWTAEHMTYPELQARAQYHLPWAGGVLWEQAIDLARQFEPHRAHDLEKALNERLAARRWFPSDKLPRLTVRAWVSPDERVRELLQPYWTERLGLECQHELQKLRAAHAVELTRLWRAALESLEDVPVMAYAAQLTNEQFAEVFGRYVAERRGTVPELVDLLREAVRGHNDLGLGPSEYTQAWDLALRTYQQRHGLAPGAN</sequence>
<evidence type="ECO:0000313" key="1">
    <source>
        <dbReference type="EMBL" id="SCL54009.1"/>
    </source>
</evidence>
<dbReference type="STRING" id="683228.GA0070617_2535"/>
<dbReference type="EMBL" id="FMIA01000002">
    <property type="protein sequence ID" value="SCL54009.1"/>
    <property type="molecule type" value="Genomic_DNA"/>
</dbReference>
<name>A0A1C6UJD2_9ACTN</name>
<reference evidence="1 2" key="1">
    <citation type="submission" date="2016-06" db="EMBL/GenBank/DDBJ databases">
        <authorList>
            <person name="Kjaerup R.B."/>
            <person name="Dalgaard T.S."/>
            <person name="Juul-Madsen H.R."/>
        </authorList>
    </citation>
    <scope>NUCLEOTIDE SEQUENCE [LARGE SCALE GENOMIC DNA]</scope>
    <source>
        <strain evidence="1 2">DSM 45577</strain>
    </source>
</reference>
<gene>
    <name evidence="1" type="ORF">GA0070617_2535</name>
</gene>
<protein>
    <submittedName>
        <fullName evidence="1">Uncharacterized protein</fullName>
    </submittedName>
</protein>
<keyword evidence="2" id="KW-1185">Reference proteome</keyword>
<organism evidence="1 2">
    <name type="scientific">Micromonospora yangpuensis</name>
    <dbReference type="NCBI Taxonomy" id="683228"/>
    <lineage>
        <taxon>Bacteria</taxon>
        <taxon>Bacillati</taxon>
        <taxon>Actinomycetota</taxon>
        <taxon>Actinomycetes</taxon>
        <taxon>Micromonosporales</taxon>
        <taxon>Micromonosporaceae</taxon>
        <taxon>Micromonospora</taxon>
    </lineage>
</organism>
<proteinExistence type="predicted"/>
<dbReference type="Proteomes" id="UP000198937">
    <property type="component" value="Unassembled WGS sequence"/>
</dbReference>
<dbReference type="AlphaFoldDB" id="A0A1C6UJD2"/>
<accession>A0A1C6UJD2</accession>